<gene>
    <name evidence="3" type="ORF">PPERSA_08843</name>
</gene>
<protein>
    <recommendedName>
        <fullName evidence="5">EF-hand domain-containing protein</fullName>
    </recommendedName>
</protein>
<feature type="compositionally biased region" description="Low complexity" evidence="2">
    <location>
        <begin position="1665"/>
        <end position="1686"/>
    </location>
</feature>
<feature type="compositionally biased region" description="Low complexity" evidence="2">
    <location>
        <begin position="1617"/>
        <end position="1628"/>
    </location>
</feature>
<feature type="compositionally biased region" description="Basic and acidic residues" evidence="2">
    <location>
        <begin position="156"/>
        <end position="178"/>
    </location>
</feature>
<feature type="compositionally biased region" description="Low complexity" evidence="2">
    <location>
        <begin position="1838"/>
        <end position="1850"/>
    </location>
</feature>
<keyword evidence="1" id="KW-0175">Coiled coil</keyword>
<evidence type="ECO:0000256" key="1">
    <source>
        <dbReference type="SAM" id="Coils"/>
    </source>
</evidence>
<dbReference type="OMA" id="MIPTICA"/>
<feature type="compositionally biased region" description="Basic and acidic residues" evidence="2">
    <location>
        <begin position="1870"/>
        <end position="1904"/>
    </location>
</feature>
<organism evidence="3 4">
    <name type="scientific">Pseudocohnilembus persalinus</name>
    <name type="common">Ciliate</name>
    <dbReference type="NCBI Taxonomy" id="266149"/>
    <lineage>
        <taxon>Eukaryota</taxon>
        <taxon>Sar</taxon>
        <taxon>Alveolata</taxon>
        <taxon>Ciliophora</taxon>
        <taxon>Intramacronucleata</taxon>
        <taxon>Oligohymenophorea</taxon>
        <taxon>Scuticociliatia</taxon>
        <taxon>Philasterida</taxon>
        <taxon>Pseudocohnilembidae</taxon>
        <taxon>Pseudocohnilembus</taxon>
    </lineage>
</organism>
<feature type="compositionally biased region" description="Polar residues" evidence="2">
    <location>
        <begin position="179"/>
        <end position="188"/>
    </location>
</feature>
<feature type="compositionally biased region" description="Polar residues" evidence="2">
    <location>
        <begin position="1970"/>
        <end position="1989"/>
    </location>
</feature>
<dbReference type="EMBL" id="LDAU01000054">
    <property type="protein sequence ID" value="KRX09127.1"/>
    <property type="molecule type" value="Genomic_DNA"/>
</dbReference>
<feature type="compositionally biased region" description="Basic and acidic residues" evidence="2">
    <location>
        <begin position="1735"/>
        <end position="1750"/>
    </location>
</feature>
<feature type="region of interest" description="Disordered" evidence="2">
    <location>
        <begin position="1617"/>
        <end position="1904"/>
    </location>
</feature>
<feature type="coiled-coil region" evidence="1">
    <location>
        <begin position="425"/>
        <end position="472"/>
    </location>
</feature>
<feature type="region of interest" description="Disordered" evidence="2">
    <location>
        <begin position="1922"/>
        <end position="1989"/>
    </location>
</feature>
<reference evidence="3 4" key="1">
    <citation type="journal article" date="2015" name="Sci. Rep.">
        <title>Genome of the facultative scuticociliatosis pathogen Pseudocohnilembus persalinus provides insight into its virulence through horizontal gene transfer.</title>
        <authorList>
            <person name="Xiong J."/>
            <person name="Wang G."/>
            <person name="Cheng J."/>
            <person name="Tian M."/>
            <person name="Pan X."/>
            <person name="Warren A."/>
            <person name="Jiang C."/>
            <person name="Yuan D."/>
            <person name="Miao W."/>
        </authorList>
    </citation>
    <scope>NUCLEOTIDE SEQUENCE [LARGE SCALE GENOMIC DNA]</scope>
    <source>
        <strain evidence="3">36N120E</strain>
    </source>
</reference>
<dbReference type="InParanoid" id="A0A0V0R3T1"/>
<comment type="caution">
    <text evidence="3">The sequence shown here is derived from an EMBL/GenBank/DDBJ whole genome shotgun (WGS) entry which is preliminary data.</text>
</comment>
<evidence type="ECO:0000256" key="2">
    <source>
        <dbReference type="SAM" id="MobiDB-lite"/>
    </source>
</evidence>
<feature type="coiled-coil region" evidence="1">
    <location>
        <begin position="1222"/>
        <end position="1269"/>
    </location>
</feature>
<feature type="compositionally biased region" description="Polar residues" evidence="2">
    <location>
        <begin position="1764"/>
        <end position="1778"/>
    </location>
</feature>
<feature type="coiled-coil region" evidence="1">
    <location>
        <begin position="552"/>
        <end position="688"/>
    </location>
</feature>
<keyword evidence="4" id="KW-1185">Reference proteome</keyword>
<feature type="region of interest" description="Disordered" evidence="2">
    <location>
        <begin position="41"/>
        <end position="84"/>
    </location>
</feature>
<feature type="region of interest" description="Disordered" evidence="2">
    <location>
        <begin position="233"/>
        <end position="256"/>
    </location>
</feature>
<feature type="coiled-coil region" evidence="1">
    <location>
        <begin position="1066"/>
        <end position="1093"/>
    </location>
</feature>
<sequence>MSDYQDDFEQDEQFNEDLDRINQEQQQKLKQNQQFTNIEALKPFKHKSLEKHQNEQKKQIKKYYKNPKSNAENEDQNQFSQAFPDLKINNLEKTLDKVEIKGQQFQASQLKPFKQNDVNKKNKNQEQKDKQKIDYFSNDSIYKLDQKQQQKQQKQNSDKNQDQQIKKNQQTEEMKDIRNLNQQQFNPDMTTNIDHIKTVTSQKFKLMKENEILEAKGTQIKKFDKSDLQKAVQRRELSSQKEQQDKKIGQNEKKQDKNILKNKTGIKDQVKKLSQEQKLIQKKKEELVGEDEYGKKQWILGNQNWNQNKKPDNISYSGGFRIPESQIKLKNSQIQNKNENSNKLDNSFDQLQGEERRQKIFEKLGIMEVPNINNQEEFDQFIKNQEHDMPEEYFNQVKNYSQIKDEYIYSTKENEAKQQLNSQLIKDIEHKREQLNLRRELLLNKSQNLKKIDELAQELAEDKNNKEKIIKQKVQDPNDLINEEIARVMNYQNLIGIEIDKNGKEVKQKDDFPYFYLKDKNVEEQTERETRPFLDQIENLINETWQKEKPNLDIVEQKLQEHREKMKQVELMYQSKRMTVTKDFFGFKSHYINEEEELKQEKEERLEKEALQNERIERDFGDLQIKNLDQEQEQQNKAHQLINNYEEGQGEILQQKKELTLEEREEKRLQILKEMRELDRQIDKIEKKGNNKDKFNDDDNYADNLKIPLKPSQKVFENEQFIDPKKKLYQQQFQEYLIDKQIQEQENQYKKQLDLPQFERYRLPEKEEKYRKLHQQDKQEVYPVTNRPVKIINDFEQLEKEQLMYQMEKQQEQKREGVTNLEEVQFKEQKSLVKTLMKDKKERAYKLKQKDEEIILKFLFQEICKQQKSKYVSKQETYEYLRGNIDAITFFELKMDTFYIDLERLETQRLGLLNYQEFSEFVRDQPQISKETLKAKRLFLEHKYKEEEKKLNLQAELLYKNEMSKGSCLLNQQEIQTIQQVFEENDEDNSGFLEKNILLEGILFSEKTHFMLQLPAVKSQNKQQNLEQVIKILQNSAKCDNYLSFNRLMIILKNFDNELGLNKQGIFKNQNQNQNQQNQNDKQNDECETLNLTYSIKNEYLILLQDVFDSEQRVYQDYIDKNQFIESALSDPQVRSFKNDIGRMNKKTREIFSIEAILNQIQQKCSQYIDFSAIEYFFSDQFDENQIENYVNMIDETHDFFLKKQQTIQNKLGIQQKSFGSKENLNNQNMNQTNQRKNYKQFHQMLDEMEEEQEENQNLINKQQFNQLNEIDKFNKKFYANSDDQSVQEYANLDQQFFQQKRVFQNQEKPDIDIVTKKQLQEFDSFYKDLQKKHNITEVNVGGVMMKVEDTLQEERDKQKLEKDDNVTNLKKYKVDYNTYFGKSKNNKDKKQVTVPKPPSMLTREKKMTIQEQKMQEFLQKKQEEEKNWFKFKANPYPIEYNKEHLFETKKQNMLDNPEFIRTQVMKEMMDLKVKQLGYYEEIEQEKQDKIEQLRQEKKQKEEQNLQEYLQKKKELEDKIKNKQEEFADFNYKSKKYDRSEDIKKDREAQIEMRKQQQQEKLKEQQKIQEEIKKQQIQEKKIRAQREKELLQQKWEEKKNQRQKILKYDQNNFSLNQTQQSQQQLQKNGKISTAANLTKKFKEQQKNKQQTQNGEVLDQEDLKANQNQNENQYENQNYDENQNQDENFSDFEQENMEDQQQQEDIKQFFKKQQSINQQRKLSRQQSQQTQNNINDQKENKIRQDNYDDVQKQQNDQVDNEESQGYDNQDNSSGINFSDNEFDSYSKKNLNDNEDLIENQNNDLQQNSVVNNDQEQKLPDKIKQTQKYEDELQEQIELNQTEQSGQQQQKNTQKKKVDMTGKQMTKVQKIQWEKLMKKKEEEERQKKLEEQKLIKKKQQEKEAQERLMGKVGYDIKSYEEEKKKKEQEFKEGLNGKIKSDLQMQKEKQESLQKKLNNREKIETKKQHGSKFLSQLKNKMSQKASEVNSQV</sequence>
<feature type="compositionally biased region" description="Acidic residues" evidence="2">
    <location>
        <begin position="1687"/>
        <end position="1701"/>
    </location>
</feature>
<evidence type="ECO:0000313" key="4">
    <source>
        <dbReference type="Proteomes" id="UP000054937"/>
    </source>
</evidence>
<feature type="region of interest" description="Disordered" evidence="2">
    <location>
        <begin position="105"/>
        <end position="188"/>
    </location>
</feature>
<feature type="compositionally biased region" description="Basic and acidic residues" evidence="2">
    <location>
        <begin position="1813"/>
        <end position="1829"/>
    </location>
</feature>
<feature type="compositionally biased region" description="Basic and acidic residues" evidence="2">
    <location>
        <begin position="1922"/>
        <end position="1964"/>
    </location>
</feature>
<accession>A0A0V0R3T1</accession>
<proteinExistence type="predicted"/>
<feature type="coiled-coil region" evidence="1">
    <location>
        <begin position="1477"/>
        <end position="1601"/>
    </location>
</feature>
<dbReference type="Proteomes" id="UP000054937">
    <property type="component" value="Unassembled WGS sequence"/>
</dbReference>
<feature type="compositionally biased region" description="Basic and acidic residues" evidence="2">
    <location>
        <begin position="117"/>
        <end position="133"/>
    </location>
</feature>
<feature type="compositionally biased region" description="Polar residues" evidence="2">
    <location>
        <begin position="1797"/>
        <end position="1812"/>
    </location>
</feature>
<evidence type="ECO:0008006" key="5">
    <source>
        <dbReference type="Google" id="ProtNLM"/>
    </source>
</evidence>
<evidence type="ECO:0000313" key="3">
    <source>
        <dbReference type="EMBL" id="KRX09127.1"/>
    </source>
</evidence>
<feature type="compositionally biased region" description="Low complexity" evidence="2">
    <location>
        <begin position="1716"/>
        <end position="1734"/>
    </location>
</feature>
<dbReference type="OrthoDB" id="307595at2759"/>
<name>A0A0V0R3T1_PSEPJ</name>